<proteinExistence type="predicted"/>
<dbReference type="Proteomes" id="UP000257014">
    <property type="component" value="Unassembled WGS sequence"/>
</dbReference>
<evidence type="ECO:0000313" key="1">
    <source>
        <dbReference type="EMBL" id="REJ26877.1"/>
    </source>
</evidence>
<dbReference type="EMBL" id="QEWE01000023">
    <property type="protein sequence ID" value="REJ26877.1"/>
    <property type="molecule type" value="Genomic_DNA"/>
</dbReference>
<accession>A0A3E0K1I5</accession>
<protein>
    <submittedName>
        <fullName evidence="1">Uncharacterized protein</fullName>
    </submittedName>
</protein>
<reference evidence="1 2" key="1">
    <citation type="submission" date="2018-03" db="EMBL/GenBank/DDBJ databases">
        <authorList>
            <person name="Keele B.F."/>
        </authorList>
    </citation>
    <scope>NUCLEOTIDE SEQUENCE [LARGE SCALE GENOMIC DNA]</scope>
    <source>
        <strain evidence="1">ZCTH4_d</strain>
    </source>
</reference>
<evidence type="ECO:0000313" key="2">
    <source>
        <dbReference type="Proteomes" id="UP000257014"/>
    </source>
</evidence>
<comment type="caution">
    <text evidence="1">The sequence shown here is derived from an EMBL/GenBank/DDBJ whole genome shotgun (WGS) entry which is preliminary data.</text>
</comment>
<organism evidence="1 2">
    <name type="scientific">Caldibacillus debilis</name>
    <dbReference type="NCBI Taxonomy" id="301148"/>
    <lineage>
        <taxon>Bacteria</taxon>
        <taxon>Bacillati</taxon>
        <taxon>Bacillota</taxon>
        <taxon>Bacilli</taxon>
        <taxon>Bacillales</taxon>
        <taxon>Bacillaceae</taxon>
        <taxon>Caldibacillus</taxon>
    </lineage>
</organism>
<name>A0A3E0K1I5_9BACI</name>
<gene>
    <name evidence="1" type="ORF">C6P37_12450</name>
</gene>
<dbReference type="AlphaFoldDB" id="A0A3E0K1I5"/>
<sequence>MERRRCRKNPEAGMVRKDRPVSGFSPISFSAGQKIRLFPEGFLRKQPFSFSGRDKYCPAPFSREET</sequence>